<sequence>MDETPHVVELDQAQVKKAVQALQAYLKSTSSGRRLLDDNQHIFLLLTVWKIPQVKQTVRIPLPHGIRKESGEVCLFTRDEPQMTSDQTERFYKKLLTERGVKNVSEVIPYKVLKTEYKPFEAKRRLLKNFDLFLADARILRLLPSHIGKHFYETKKNPLSVDLESKHLARDMERLIQGTSMTISVKGPCSTVRVAHSGMTAEEIVENIITAVRTISSKMRSNGMNIKIIHLKSQTSVALPIYTSDLSHLSVLEQGQAKAALAKKNKRKKQNKPKTDASEEGDETVNEEGNKAESEEIKEEEEKDDEEIPQLVPIETPSKKAKLEVTSKKGLRKAQKPAGKKGGLKNKKGSLKLTKKDSKPTGLKPKKKVPTKQ</sequence>
<feature type="compositionally biased region" description="Acidic residues" evidence="11">
    <location>
        <begin position="296"/>
        <end position="308"/>
    </location>
</feature>
<proteinExistence type="inferred from homology"/>
<dbReference type="InterPro" id="IPR023674">
    <property type="entry name" value="Ribosomal_uL1-like"/>
</dbReference>
<evidence type="ECO:0000256" key="1">
    <source>
        <dbReference type="ARBA" id="ARBA00004604"/>
    </source>
</evidence>
<dbReference type="FunFam" id="3.40.50.790:FF:000004">
    <property type="entry name" value="Ribosomal L1 domain-containing 1-like 1"/>
    <property type="match status" value="1"/>
</dbReference>
<dbReference type="InterPro" id="IPR028364">
    <property type="entry name" value="Ribosomal_uL1/biogenesis"/>
</dbReference>
<comment type="subcellular location">
    <subcellularLocation>
        <location evidence="1">Nucleus</location>
        <location evidence="1">Nucleolus</location>
    </subcellularLocation>
</comment>
<evidence type="ECO:0000256" key="7">
    <source>
        <dbReference type="ARBA" id="ARBA00023242"/>
    </source>
</evidence>
<dbReference type="AlphaFoldDB" id="A0A6J2VDN0"/>
<keyword evidence="12" id="KW-1185">Reference proteome</keyword>
<dbReference type="InParanoid" id="A0A6J2VDN0"/>
<feature type="region of interest" description="Disordered" evidence="11">
    <location>
        <begin position="261"/>
        <end position="373"/>
    </location>
</feature>
<dbReference type="Proteomes" id="UP000504632">
    <property type="component" value="Chromosome 5"/>
</dbReference>
<dbReference type="GO" id="GO:0005730">
    <property type="term" value="C:nucleolus"/>
    <property type="evidence" value="ECO:0007669"/>
    <property type="project" value="UniProtKB-SubCell"/>
</dbReference>
<evidence type="ECO:0000256" key="5">
    <source>
        <dbReference type="ARBA" id="ARBA00022990"/>
    </source>
</evidence>
<gene>
    <name evidence="13" type="primary">rsl1d1</name>
</gene>
<dbReference type="InterPro" id="IPR050257">
    <property type="entry name" value="eL8/uL1-like"/>
</dbReference>
<comment type="similarity">
    <text evidence="9">Belongs to the universal ribosomal protein uL1 family. Highly divergent.</text>
</comment>
<keyword evidence="6" id="KW-0175">Coiled coil</keyword>
<evidence type="ECO:0000313" key="12">
    <source>
        <dbReference type="Proteomes" id="UP000504632"/>
    </source>
</evidence>
<evidence type="ECO:0000256" key="4">
    <source>
        <dbReference type="ARBA" id="ARBA00022843"/>
    </source>
</evidence>
<dbReference type="GO" id="GO:0003723">
    <property type="term" value="F:RNA binding"/>
    <property type="evidence" value="ECO:0007669"/>
    <property type="project" value="InterPro"/>
</dbReference>
<evidence type="ECO:0000256" key="10">
    <source>
        <dbReference type="ARBA" id="ARBA00070787"/>
    </source>
</evidence>
<feature type="compositionally biased region" description="Basic residues" evidence="11">
    <location>
        <begin position="261"/>
        <end position="272"/>
    </location>
</feature>
<keyword evidence="2" id="KW-1017">Isopeptide bond</keyword>
<keyword evidence="3" id="KW-0597">Phosphoprotein</keyword>
<dbReference type="GeneID" id="115811791"/>
<accession>A0A6J2VDN0</accession>
<evidence type="ECO:0000256" key="8">
    <source>
        <dbReference type="ARBA" id="ARBA00054167"/>
    </source>
</evidence>
<comment type="function">
    <text evidence="8">Regulates cellular senescence through inhibition of PTEN translation. Acts as a pro-apoptotic regulator in response to DNA damage.</text>
</comment>
<evidence type="ECO:0000313" key="13">
    <source>
        <dbReference type="RefSeq" id="XP_030630012.1"/>
    </source>
</evidence>
<organism evidence="12 13">
    <name type="scientific">Chanos chanos</name>
    <name type="common">Milkfish</name>
    <name type="synonym">Mugil chanos</name>
    <dbReference type="NCBI Taxonomy" id="29144"/>
    <lineage>
        <taxon>Eukaryota</taxon>
        <taxon>Metazoa</taxon>
        <taxon>Chordata</taxon>
        <taxon>Craniata</taxon>
        <taxon>Vertebrata</taxon>
        <taxon>Euteleostomi</taxon>
        <taxon>Actinopterygii</taxon>
        <taxon>Neopterygii</taxon>
        <taxon>Teleostei</taxon>
        <taxon>Ostariophysi</taxon>
        <taxon>Gonorynchiformes</taxon>
        <taxon>Chanidae</taxon>
        <taxon>Chanos</taxon>
    </lineage>
</organism>
<evidence type="ECO:0000256" key="9">
    <source>
        <dbReference type="ARBA" id="ARBA00061550"/>
    </source>
</evidence>
<evidence type="ECO:0000256" key="6">
    <source>
        <dbReference type="ARBA" id="ARBA00023054"/>
    </source>
</evidence>
<keyword evidence="5" id="KW-0007">Acetylation</keyword>
<reference evidence="13" key="1">
    <citation type="submission" date="2025-08" db="UniProtKB">
        <authorList>
            <consortium name="RefSeq"/>
        </authorList>
    </citation>
    <scope>IDENTIFICATION</scope>
</reference>
<keyword evidence="4" id="KW-0832">Ubl conjugation</keyword>
<dbReference type="Pfam" id="PF00687">
    <property type="entry name" value="Ribosomal_L1"/>
    <property type="match status" value="1"/>
</dbReference>
<feature type="compositionally biased region" description="Basic residues" evidence="11">
    <location>
        <begin position="364"/>
        <end position="373"/>
    </location>
</feature>
<name>A0A6J2VDN0_CHACN</name>
<evidence type="ECO:0000256" key="3">
    <source>
        <dbReference type="ARBA" id="ARBA00022553"/>
    </source>
</evidence>
<evidence type="ECO:0000256" key="11">
    <source>
        <dbReference type="SAM" id="MobiDB-lite"/>
    </source>
</evidence>
<keyword evidence="7" id="KW-0539">Nucleus</keyword>
<dbReference type="RefSeq" id="XP_030630012.1">
    <property type="nucleotide sequence ID" value="XM_030774152.1"/>
</dbReference>
<dbReference type="CTD" id="26156"/>
<dbReference type="CDD" id="cd00403">
    <property type="entry name" value="Ribosomal_L1"/>
    <property type="match status" value="1"/>
</dbReference>
<dbReference type="InterPro" id="IPR016095">
    <property type="entry name" value="Ribosomal_uL1_3-a/b-sand"/>
</dbReference>
<dbReference type="PANTHER" id="PTHR23105">
    <property type="entry name" value="RIBOSOMAL PROTEIN L7AE FAMILY MEMBER"/>
    <property type="match status" value="1"/>
</dbReference>
<feature type="compositionally biased region" description="Basic residues" evidence="11">
    <location>
        <begin position="329"/>
        <end position="350"/>
    </location>
</feature>
<dbReference type="Gene3D" id="3.40.50.790">
    <property type="match status" value="1"/>
</dbReference>
<feature type="compositionally biased region" description="Basic and acidic residues" evidence="11">
    <location>
        <begin position="317"/>
        <end position="327"/>
    </location>
</feature>
<dbReference type="SUPFAM" id="SSF56808">
    <property type="entry name" value="Ribosomal protein L1"/>
    <property type="match status" value="1"/>
</dbReference>
<evidence type="ECO:0000256" key="2">
    <source>
        <dbReference type="ARBA" id="ARBA00022499"/>
    </source>
</evidence>
<dbReference type="FunCoup" id="A0A6J2VDN0">
    <property type="interactions" value="1074"/>
</dbReference>
<protein>
    <recommendedName>
        <fullName evidence="10">Ribosomal L1 domain-containing protein 1</fullName>
    </recommendedName>
</protein>
<dbReference type="OrthoDB" id="10251727at2759"/>